<dbReference type="AlphaFoldDB" id="A0A0K1JLL0"/>
<dbReference type="EMBL" id="CP011112">
    <property type="protein sequence ID" value="AKU17601.1"/>
    <property type="molecule type" value="Genomic_DNA"/>
</dbReference>
<evidence type="ECO:0000313" key="1">
    <source>
        <dbReference type="EMBL" id="AKU17601.1"/>
    </source>
</evidence>
<sequence>MAVLLLYVGICVVPAAIFWLLDRCYHAWTGVRPWPWSEPARDIEPSRPSSHLPLERLVADLHRLELEIARLERSDMPAKVHRLEAVTLAYDDTLRACCVILELPAPPARRLAGVDRLVVEAELAQAGLLW</sequence>
<dbReference type="Proteomes" id="UP000066480">
    <property type="component" value="Chromosome"/>
</dbReference>
<protein>
    <submittedName>
        <fullName evidence="1">Uncharacterized protein</fullName>
    </submittedName>
</protein>
<keyword evidence="2" id="KW-1185">Reference proteome</keyword>
<organism evidence="1 2">
    <name type="scientific">Luteipulveratus mongoliensis</name>
    <dbReference type="NCBI Taxonomy" id="571913"/>
    <lineage>
        <taxon>Bacteria</taxon>
        <taxon>Bacillati</taxon>
        <taxon>Actinomycetota</taxon>
        <taxon>Actinomycetes</taxon>
        <taxon>Micrococcales</taxon>
        <taxon>Dermacoccaceae</taxon>
        <taxon>Luteipulveratus</taxon>
    </lineage>
</organism>
<accession>A0A0K1JLL0</accession>
<gene>
    <name evidence="1" type="ORF">VV02_20060</name>
</gene>
<dbReference type="RefSeq" id="WP_052594395.1">
    <property type="nucleotide sequence ID" value="NZ_CP011112.1"/>
</dbReference>
<dbReference type="OrthoDB" id="4843798at2"/>
<reference evidence="1 2" key="1">
    <citation type="submission" date="2015-03" db="EMBL/GenBank/DDBJ databases">
        <title>Luteipulveratus halotolerans sp. nov., a novel actinobacterium (Dermacoccaceae) from Sarawak, Malaysia.</title>
        <authorList>
            <person name="Juboi H."/>
            <person name="Basik A."/>
            <person name="Shamsul S.S."/>
            <person name="Arnold P."/>
            <person name="Schmitt E.K."/>
            <person name="Sanglier J.-J."/>
            <person name="Yeo T."/>
        </authorList>
    </citation>
    <scope>NUCLEOTIDE SEQUENCE [LARGE SCALE GENOMIC DNA]</scope>
    <source>
        <strain evidence="1 2">MN07-A0370</strain>
    </source>
</reference>
<dbReference type="STRING" id="571913.VV02_20060"/>
<name>A0A0K1JLL0_9MICO</name>
<proteinExistence type="predicted"/>
<dbReference type="KEGG" id="lmoi:VV02_20060"/>
<evidence type="ECO:0000313" key="2">
    <source>
        <dbReference type="Proteomes" id="UP000066480"/>
    </source>
</evidence>